<dbReference type="EMBL" id="CACRUQ010000005">
    <property type="protein sequence ID" value="VYT74591.1"/>
    <property type="molecule type" value="Genomic_DNA"/>
</dbReference>
<dbReference type="AlphaFoldDB" id="A0A6N2Z680"/>
<protein>
    <submittedName>
        <fullName evidence="1">Uncharacterized protein</fullName>
    </submittedName>
</protein>
<name>A0A6N2Z680_9FIRM</name>
<proteinExistence type="predicted"/>
<dbReference type="RefSeq" id="WP_012742904.1">
    <property type="nucleotide sequence ID" value="NZ_CACRUQ010000005.1"/>
</dbReference>
<dbReference type="GeneID" id="86988850"/>
<sequence length="136" mass="16027">MNTELVRAVFDCGIDDLRLLDDAECDMYAVIGRMREESIELTMNNIIRQVFEEGRYILTKAREEKIASLPAEPMTEADFELRRNLGRLNPEQDFSFWINLQDTNFRGKSELKELYESMFAEELEQCENLTGYPIEW</sequence>
<accession>A0A6N2Z680</accession>
<evidence type="ECO:0000313" key="1">
    <source>
        <dbReference type="EMBL" id="VYT74591.1"/>
    </source>
</evidence>
<reference evidence="1" key="1">
    <citation type="submission" date="2019-11" db="EMBL/GenBank/DDBJ databases">
        <authorList>
            <person name="Feng L."/>
        </authorList>
    </citation>
    <scope>NUCLEOTIDE SEQUENCE</scope>
    <source>
        <strain evidence="1">RtorquesLFYP15</strain>
    </source>
</reference>
<organism evidence="1">
    <name type="scientific">[Ruminococcus] torques</name>
    <dbReference type="NCBI Taxonomy" id="33039"/>
    <lineage>
        <taxon>Bacteria</taxon>
        <taxon>Bacillati</taxon>
        <taxon>Bacillota</taxon>
        <taxon>Clostridia</taxon>
        <taxon>Lachnospirales</taxon>
        <taxon>Lachnospiraceae</taxon>
        <taxon>Mediterraneibacter</taxon>
    </lineage>
</organism>
<gene>
    <name evidence="1" type="ORF">RTLFYP15_00619</name>
</gene>